<keyword evidence="1" id="KW-0862">Zinc</keyword>
<proteinExistence type="predicted"/>
<feature type="domain" description="C2H2-type" evidence="3">
    <location>
        <begin position="440"/>
        <end position="468"/>
    </location>
</feature>
<feature type="compositionally biased region" description="Basic and acidic residues" evidence="2">
    <location>
        <begin position="471"/>
        <end position="480"/>
    </location>
</feature>
<evidence type="ECO:0000259" key="3">
    <source>
        <dbReference type="PROSITE" id="PS50157"/>
    </source>
</evidence>
<dbReference type="EnsemblMetazoa" id="HelroT171233">
    <property type="protein sequence ID" value="HelroP171233"/>
    <property type="gene ID" value="HelroG171233"/>
</dbReference>
<evidence type="ECO:0000313" key="5">
    <source>
        <dbReference type="EnsemblMetazoa" id="HelroP171233"/>
    </source>
</evidence>
<dbReference type="KEGG" id="hro:HELRODRAFT_171233"/>
<sequence length="509" mass="56243">MANADSKDKAKICKVDPAAEVGVCVTSQSDVQQTPFCSPRKSEAGNKSQKIPNVNNCPQKEMSAYSIENSFQKHQNDLSVTNSRSGSKTNSNRFAAAEAASNSCVVRSKSLAIVNNFEPGPEGKLLKKSDESFCLSLLKELSGTSRQQKHYASSIYVSGKESQSTITDCNFSTQQHAAVQSTVELNTQSQQTDNIDVASFGAVPVQVNIDFGHKDFNLNDTSTIANQILIASKTSNDLIQNNKLIDNVSQTDPVTIIIGDACLLVENLRSSIMNSSKVKSSANEIEIELNDDTFKKHGNEIEMELSARTNKKGPLEHNRQNLIKSIKVQSDNVQMPIRKGGVRMRLPVGMLSPSNKPPTPCIPFQSFIVASTPPGQHIHKLMPKWMPKKLKGVKLKMPLSILKSNKLPAPCIPDHSLNVPPTPVQQTKHKRQVKMANVVFSCPFCSLNFIESPALYEHLNQAHESDLQNKWKKSQSREGKTIIPKHLQTPKNSNKRSQLLAYHIPDWKL</sequence>
<dbReference type="HOGENOM" id="CLU_535623_0_0_1"/>
<dbReference type="CTD" id="20203539"/>
<evidence type="ECO:0000313" key="4">
    <source>
        <dbReference type="EMBL" id="ESO05585.1"/>
    </source>
</evidence>
<dbReference type="RefSeq" id="XP_009016218.1">
    <property type="nucleotide sequence ID" value="XM_009017970.1"/>
</dbReference>
<dbReference type="OrthoDB" id="6326591at2759"/>
<dbReference type="EMBL" id="AMQM01003824">
    <property type="status" value="NOT_ANNOTATED_CDS"/>
    <property type="molecule type" value="Genomic_DNA"/>
</dbReference>
<dbReference type="PROSITE" id="PS50157">
    <property type="entry name" value="ZINC_FINGER_C2H2_2"/>
    <property type="match status" value="1"/>
</dbReference>
<keyword evidence="1" id="KW-0863">Zinc-finger</keyword>
<feature type="region of interest" description="Disordered" evidence="2">
    <location>
        <begin position="471"/>
        <end position="495"/>
    </location>
</feature>
<reference evidence="5" key="3">
    <citation type="submission" date="2015-06" db="UniProtKB">
        <authorList>
            <consortium name="EnsemblMetazoa"/>
        </authorList>
    </citation>
    <scope>IDENTIFICATION</scope>
</reference>
<accession>T1F3Z0</accession>
<dbReference type="GO" id="GO:0008270">
    <property type="term" value="F:zinc ion binding"/>
    <property type="evidence" value="ECO:0007669"/>
    <property type="project" value="UniProtKB-KW"/>
</dbReference>
<dbReference type="Proteomes" id="UP000015101">
    <property type="component" value="Unassembled WGS sequence"/>
</dbReference>
<keyword evidence="6" id="KW-1185">Reference proteome</keyword>
<dbReference type="EMBL" id="KB096325">
    <property type="protein sequence ID" value="ESO05585.1"/>
    <property type="molecule type" value="Genomic_DNA"/>
</dbReference>
<dbReference type="GeneID" id="20203539"/>
<name>T1F3Z0_HELRO</name>
<evidence type="ECO:0000313" key="6">
    <source>
        <dbReference type="Proteomes" id="UP000015101"/>
    </source>
</evidence>
<protein>
    <recommendedName>
        <fullName evidence="3">C2H2-type domain-containing protein</fullName>
    </recommendedName>
</protein>
<keyword evidence="1" id="KW-0479">Metal-binding</keyword>
<evidence type="ECO:0000256" key="2">
    <source>
        <dbReference type="SAM" id="MobiDB-lite"/>
    </source>
</evidence>
<reference evidence="6" key="1">
    <citation type="submission" date="2012-12" db="EMBL/GenBank/DDBJ databases">
        <authorList>
            <person name="Hellsten U."/>
            <person name="Grimwood J."/>
            <person name="Chapman J.A."/>
            <person name="Shapiro H."/>
            <person name="Aerts A."/>
            <person name="Otillar R.P."/>
            <person name="Terry A.Y."/>
            <person name="Boore J.L."/>
            <person name="Simakov O."/>
            <person name="Marletaz F."/>
            <person name="Cho S.-J."/>
            <person name="Edsinger-Gonzales E."/>
            <person name="Havlak P."/>
            <person name="Kuo D.-H."/>
            <person name="Larsson T."/>
            <person name="Lv J."/>
            <person name="Arendt D."/>
            <person name="Savage R."/>
            <person name="Osoegawa K."/>
            <person name="de Jong P."/>
            <person name="Lindberg D.R."/>
            <person name="Seaver E.C."/>
            <person name="Weisblat D.A."/>
            <person name="Putnam N.H."/>
            <person name="Grigoriev I.V."/>
            <person name="Rokhsar D.S."/>
        </authorList>
    </citation>
    <scope>NUCLEOTIDE SEQUENCE</scope>
</reference>
<organism evidence="5 6">
    <name type="scientific">Helobdella robusta</name>
    <name type="common">Californian leech</name>
    <dbReference type="NCBI Taxonomy" id="6412"/>
    <lineage>
        <taxon>Eukaryota</taxon>
        <taxon>Metazoa</taxon>
        <taxon>Spiralia</taxon>
        <taxon>Lophotrochozoa</taxon>
        <taxon>Annelida</taxon>
        <taxon>Clitellata</taxon>
        <taxon>Hirudinea</taxon>
        <taxon>Rhynchobdellida</taxon>
        <taxon>Glossiphoniidae</taxon>
        <taxon>Helobdella</taxon>
    </lineage>
</organism>
<dbReference type="InterPro" id="IPR013087">
    <property type="entry name" value="Znf_C2H2_type"/>
</dbReference>
<feature type="region of interest" description="Disordered" evidence="2">
    <location>
        <begin position="33"/>
        <end position="55"/>
    </location>
</feature>
<feature type="compositionally biased region" description="Polar residues" evidence="2">
    <location>
        <begin position="45"/>
        <end position="55"/>
    </location>
</feature>
<dbReference type="AlphaFoldDB" id="T1F3Z0"/>
<dbReference type="InParanoid" id="T1F3Z0"/>
<reference evidence="4 6" key="2">
    <citation type="journal article" date="2013" name="Nature">
        <title>Insights into bilaterian evolution from three spiralian genomes.</title>
        <authorList>
            <person name="Simakov O."/>
            <person name="Marletaz F."/>
            <person name="Cho S.J."/>
            <person name="Edsinger-Gonzales E."/>
            <person name="Havlak P."/>
            <person name="Hellsten U."/>
            <person name="Kuo D.H."/>
            <person name="Larsson T."/>
            <person name="Lv J."/>
            <person name="Arendt D."/>
            <person name="Savage R."/>
            <person name="Osoegawa K."/>
            <person name="de Jong P."/>
            <person name="Grimwood J."/>
            <person name="Chapman J.A."/>
            <person name="Shapiro H."/>
            <person name="Aerts A."/>
            <person name="Otillar R.P."/>
            <person name="Terry A.Y."/>
            <person name="Boore J.L."/>
            <person name="Grigoriev I.V."/>
            <person name="Lindberg D.R."/>
            <person name="Seaver E.C."/>
            <person name="Weisblat D.A."/>
            <person name="Putnam N.H."/>
            <person name="Rokhsar D.S."/>
        </authorList>
    </citation>
    <scope>NUCLEOTIDE SEQUENCE</scope>
</reference>
<evidence type="ECO:0000256" key="1">
    <source>
        <dbReference type="PROSITE-ProRule" id="PRU00042"/>
    </source>
</evidence>
<gene>
    <name evidence="5" type="primary">20203539</name>
    <name evidence="4" type="ORF">HELRODRAFT_171233</name>
</gene>
<dbReference type="PROSITE" id="PS00028">
    <property type="entry name" value="ZINC_FINGER_C2H2_1"/>
    <property type="match status" value="1"/>
</dbReference>